<dbReference type="InterPro" id="IPR008927">
    <property type="entry name" value="6-PGluconate_DH-like_C_sf"/>
</dbReference>
<evidence type="ECO:0000259" key="4">
    <source>
        <dbReference type="Pfam" id="PF02737"/>
    </source>
</evidence>
<dbReference type="SUPFAM" id="SSF48179">
    <property type="entry name" value="6-phosphogluconate dehydrogenase C-terminal domain-like"/>
    <property type="match status" value="1"/>
</dbReference>
<evidence type="ECO:0000313" key="5">
    <source>
        <dbReference type="EMBL" id="QQM29993.1"/>
    </source>
</evidence>
<dbReference type="Gene3D" id="3.40.50.720">
    <property type="entry name" value="NAD(P)-binding Rossmann-like Domain"/>
    <property type="match status" value="1"/>
</dbReference>
<dbReference type="PANTHER" id="PTHR48075">
    <property type="entry name" value="3-HYDROXYACYL-COA DEHYDROGENASE FAMILY PROTEIN"/>
    <property type="match status" value="1"/>
</dbReference>
<dbReference type="PIRSF" id="PIRSF000105">
    <property type="entry name" value="HCDH"/>
    <property type="match status" value="1"/>
</dbReference>
<dbReference type="InterPro" id="IPR022694">
    <property type="entry name" value="3-OHacyl-CoA_DH"/>
</dbReference>
<accession>A0A7T7HIT6</accession>
<name>A0A7T7HIT6_9HYPH</name>
<dbReference type="GO" id="GO:0016616">
    <property type="term" value="F:oxidoreductase activity, acting on the CH-OH group of donors, NAD or NADP as acceptor"/>
    <property type="evidence" value="ECO:0007669"/>
    <property type="project" value="InterPro"/>
</dbReference>
<dbReference type="InterPro" id="IPR013328">
    <property type="entry name" value="6PGD_dom2"/>
</dbReference>
<dbReference type="InterPro" id="IPR006176">
    <property type="entry name" value="3-OHacyl-CoA_DH_NAD-bd"/>
</dbReference>
<dbReference type="InterPro" id="IPR036291">
    <property type="entry name" value="NAD(P)-bd_dom_sf"/>
</dbReference>
<dbReference type="AlphaFoldDB" id="A0A7T7HIT6"/>
<evidence type="ECO:0000256" key="2">
    <source>
        <dbReference type="PIRSR" id="PIRSR000105-1"/>
    </source>
</evidence>
<feature type="domain" description="3-hydroxyacyl-CoA dehydrogenase C-terminal" evidence="3">
    <location>
        <begin position="187"/>
        <end position="285"/>
    </location>
</feature>
<dbReference type="SUPFAM" id="SSF51735">
    <property type="entry name" value="NAD(P)-binding Rossmann-fold domains"/>
    <property type="match status" value="1"/>
</dbReference>
<dbReference type="InterPro" id="IPR006108">
    <property type="entry name" value="3HC_DH_C"/>
</dbReference>
<dbReference type="PANTHER" id="PTHR48075:SF5">
    <property type="entry name" value="3-HYDROXYBUTYRYL-COA DEHYDROGENASE"/>
    <property type="match status" value="1"/>
</dbReference>
<evidence type="ECO:0000256" key="1">
    <source>
        <dbReference type="ARBA" id="ARBA00023002"/>
    </source>
</evidence>
<dbReference type="EMBL" id="CP066786">
    <property type="protein sequence ID" value="QQM29993.1"/>
    <property type="molecule type" value="Genomic_DNA"/>
</dbReference>
<protein>
    <submittedName>
        <fullName evidence="5">3-hydroxyacyl-CoA dehydrogenase family protein</fullName>
    </submittedName>
</protein>
<dbReference type="Proteomes" id="UP000596083">
    <property type="component" value="Chromosome"/>
</dbReference>
<reference evidence="5 6" key="1">
    <citation type="submission" date="2020-12" db="EMBL/GenBank/DDBJ databases">
        <authorList>
            <person name="Zheng R.K."/>
            <person name="Sun C.M."/>
        </authorList>
    </citation>
    <scope>NUCLEOTIDE SEQUENCE [LARGE SCALE GENOMIC DNA]</scope>
    <source>
        <strain evidence="5 6">ZRK001</strain>
    </source>
</reference>
<dbReference type="GO" id="GO:0070403">
    <property type="term" value="F:NAD+ binding"/>
    <property type="evidence" value="ECO:0007669"/>
    <property type="project" value="InterPro"/>
</dbReference>
<sequence>MAIEKVAVIGAGTMGHALALVHALGGCRVTLHDASAEVLARAPALIATACNTLCEAGTISTHEAEAARNRVLRADAIEQAVANADLIVEAVVEKAEVKRAVFEEIDGFAPASAIIASNTSYLDIFPLIPAARQENAAIAHWYSPPYIVDLVDIAPGPSTAPQVIAALRALYEGFGKAPLVFDRLVPGYVANRLQAALNLECLRMIDQGWASAEDIDFSIRHGLVDRLALLGHMRKMDYTGLEMIRNGLAARTYQPPENTGHSPALARLIDAGRTGVRAGAGFYDYGDEPVEDLLHRRDLGLLQLKKMLSRTTGGQE</sequence>
<dbReference type="KEGG" id="mlut:JET14_17135"/>
<keyword evidence="1" id="KW-0560">Oxidoreductase</keyword>
<proteinExistence type="predicted"/>
<dbReference type="PROSITE" id="PS51257">
    <property type="entry name" value="PROKAR_LIPOPROTEIN"/>
    <property type="match status" value="1"/>
</dbReference>
<dbReference type="Pfam" id="PF00725">
    <property type="entry name" value="3HCDH"/>
    <property type="match status" value="1"/>
</dbReference>
<dbReference type="Pfam" id="PF02737">
    <property type="entry name" value="3HCDH_N"/>
    <property type="match status" value="1"/>
</dbReference>
<evidence type="ECO:0000313" key="6">
    <source>
        <dbReference type="Proteomes" id="UP000596083"/>
    </source>
</evidence>
<feature type="site" description="Important for catalytic activity" evidence="2">
    <location>
        <position position="140"/>
    </location>
</feature>
<feature type="domain" description="3-hydroxyacyl-CoA dehydrogenase NAD binding" evidence="4">
    <location>
        <begin position="5"/>
        <end position="181"/>
    </location>
</feature>
<gene>
    <name evidence="5" type="ORF">JET14_17135</name>
</gene>
<evidence type="ECO:0000259" key="3">
    <source>
        <dbReference type="Pfam" id="PF00725"/>
    </source>
</evidence>
<dbReference type="Gene3D" id="1.10.1040.10">
    <property type="entry name" value="N-(1-d-carboxylethyl)-l-norvaline Dehydrogenase, domain 2"/>
    <property type="match status" value="1"/>
</dbReference>
<dbReference type="GO" id="GO:0006631">
    <property type="term" value="P:fatty acid metabolic process"/>
    <property type="evidence" value="ECO:0007669"/>
    <property type="project" value="InterPro"/>
</dbReference>
<organism evidence="5 6">
    <name type="scientific">Martelella lutilitoris</name>
    <dbReference type="NCBI Taxonomy" id="2583532"/>
    <lineage>
        <taxon>Bacteria</taxon>
        <taxon>Pseudomonadati</taxon>
        <taxon>Pseudomonadota</taxon>
        <taxon>Alphaproteobacteria</taxon>
        <taxon>Hyphomicrobiales</taxon>
        <taxon>Aurantimonadaceae</taxon>
        <taxon>Martelella</taxon>
    </lineage>
</organism>
<dbReference type="RefSeq" id="WP_200335075.1">
    <property type="nucleotide sequence ID" value="NZ_CP066786.1"/>
</dbReference>